<dbReference type="Proteomes" id="UP001226434">
    <property type="component" value="Unassembled WGS sequence"/>
</dbReference>
<dbReference type="PANTHER" id="PTHR31126">
    <property type="entry name" value="TYROSINE-PROTEIN PHOSPHATASE"/>
    <property type="match status" value="1"/>
</dbReference>
<proteinExistence type="inferred from homology"/>
<organism evidence="3 4">
    <name type="scientific">Pinibacter soli</name>
    <dbReference type="NCBI Taxonomy" id="3044211"/>
    <lineage>
        <taxon>Bacteria</taxon>
        <taxon>Pseudomonadati</taxon>
        <taxon>Bacteroidota</taxon>
        <taxon>Chitinophagia</taxon>
        <taxon>Chitinophagales</taxon>
        <taxon>Chitinophagaceae</taxon>
        <taxon>Pinibacter</taxon>
    </lineage>
</organism>
<feature type="signal peptide" evidence="2">
    <location>
        <begin position="1"/>
        <end position="18"/>
    </location>
</feature>
<sequence>MKRISFLSLIIFPLLTFAQIADSSKREVKLQGAINFRDIGGYTTNDGKHVKWGKLYRSAALNKLSEQDLQTLAKLSISYDLDFRGPYEVATAPDRIPTTTRRISLPAGSETIGDSASMRKMMQANSLTEFYSDLTPFTARYKPMFDQMFVVAPDSALLFHCSAGKDRTGIAAALILYALGVNEETIMADYTATNYYRRSENEKAMQMMTAAYKMPEERAKKMMAADPAYLQATFNSIKTTYGSIDNYLAKEMGLTKSKLKKLQSMYVE</sequence>
<keyword evidence="2" id="KW-0732">Signal</keyword>
<dbReference type="Gene3D" id="3.90.190.10">
    <property type="entry name" value="Protein tyrosine phosphatase superfamily"/>
    <property type="match status" value="1"/>
</dbReference>
<keyword evidence="3" id="KW-0378">Hydrolase</keyword>
<evidence type="ECO:0000256" key="2">
    <source>
        <dbReference type="SAM" id="SignalP"/>
    </source>
</evidence>
<reference evidence="3 4" key="1">
    <citation type="submission" date="2023-05" db="EMBL/GenBank/DDBJ databases">
        <title>Genome sequence of Pinibacter sp. MAH-24.</title>
        <authorList>
            <person name="Huq M.A."/>
        </authorList>
    </citation>
    <scope>NUCLEOTIDE SEQUENCE [LARGE SCALE GENOMIC DNA]</scope>
    <source>
        <strain evidence="3 4">MAH-24</strain>
    </source>
</reference>
<evidence type="ECO:0000313" key="4">
    <source>
        <dbReference type="Proteomes" id="UP001226434"/>
    </source>
</evidence>
<dbReference type="EMBL" id="JASBRG010000007">
    <property type="protein sequence ID" value="MDI3321237.1"/>
    <property type="molecule type" value="Genomic_DNA"/>
</dbReference>
<gene>
    <name evidence="3" type="ORF">QJ048_15690</name>
</gene>
<dbReference type="PROSITE" id="PS00383">
    <property type="entry name" value="TYR_PHOSPHATASE_1"/>
    <property type="match status" value="1"/>
</dbReference>
<dbReference type="PANTHER" id="PTHR31126:SF1">
    <property type="entry name" value="TYROSINE SPECIFIC PROTEIN PHOSPHATASES DOMAIN-CONTAINING PROTEIN"/>
    <property type="match status" value="1"/>
</dbReference>
<evidence type="ECO:0000256" key="1">
    <source>
        <dbReference type="ARBA" id="ARBA00009580"/>
    </source>
</evidence>
<keyword evidence="4" id="KW-1185">Reference proteome</keyword>
<protein>
    <submittedName>
        <fullName evidence="3">Tyrosine-protein phosphatase</fullName>
        <ecNumber evidence="3">3.1.3.48</ecNumber>
    </submittedName>
</protein>
<comment type="similarity">
    <text evidence="1">Belongs to the protein-tyrosine phosphatase family.</text>
</comment>
<dbReference type="GO" id="GO:0004725">
    <property type="term" value="F:protein tyrosine phosphatase activity"/>
    <property type="evidence" value="ECO:0007669"/>
    <property type="project" value="UniProtKB-EC"/>
</dbReference>
<dbReference type="InterPro" id="IPR026893">
    <property type="entry name" value="Tyr/Ser_Pase_IphP-type"/>
</dbReference>
<dbReference type="InterPro" id="IPR016130">
    <property type="entry name" value="Tyr_Pase_AS"/>
</dbReference>
<feature type="chain" id="PRO_5045526370" evidence="2">
    <location>
        <begin position="19"/>
        <end position="268"/>
    </location>
</feature>
<comment type="caution">
    <text evidence="3">The sequence shown here is derived from an EMBL/GenBank/DDBJ whole genome shotgun (WGS) entry which is preliminary data.</text>
</comment>
<accession>A0ABT6RF87</accession>
<dbReference type="SUPFAM" id="SSF52799">
    <property type="entry name" value="(Phosphotyrosine protein) phosphatases II"/>
    <property type="match status" value="1"/>
</dbReference>
<dbReference type="RefSeq" id="WP_282335347.1">
    <property type="nucleotide sequence ID" value="NZ_JASBRG010000007.1"/>
</dbReference>
<dbReference type="InterPro" id="IPR029021">
    <property type="entry name" value="Prot-tyrosine_phosphatase-like"/>
</dbReference>
<dbReference type="EC" id="3.1.3.48" evidence="3"/>
<name>A0ABT6RF87_9BACT</name>
<dbReference type="Pfam" id="PF13350">
    <property type="entry name" value="Y_phosphatase3"/>
    <property type="match status" value="1"/>
</dbReference>
<evidence type="ECO:0000313" key="3">
    <source>
        <dbReference type="EMBL" id="MDI3321237.1"/>
    </source>
</evidence>